<dbReference type="PRINTS" id="PR00081">
    <property type="entry name" value="GDHRDH"/>
</dbReference>
<dbReference type="InterPro" id="IPR020904">
    <property type="entry name" value="Sc_DH/Rdtase_CS"/>
</dbReference>
<dbReference type="AlphaFoldDB" id="A0A081CRT6"/>
<dbReference type="PROSITE" id="PS00061">
    <property type="entry name" value="ADH_SHORT"/>
    <property type="match status" value="1"/>
</dbReference>
<dbReference type="GO" id="GO:0016616">
    <property type="term" value="F:oxidoreductase activity, acting on the CH-OH group of donors, NAD or NADP as acceptor"/>
    <property type="evidence" value="ECO:0007669"/>
    <property type="project" value="TreeGrafter"/>
</dbReference>
<gene>
    <name evidence="3" type="ORF">RRU01S_05_00240</name>
</gene>
<dbReference type="EMBL" id="BBJU01000005">
    <property type="protein sequence ID" value="GAK69382.1"/>
    <property type="molecule type" value="Genomic_DNA"/>
</dbReference>
<reference evidence="3 4" key="1">
    <citation type="submission" date="2014-08" db="EMBL/GenBank/DDBJ databases">
        <title>Whole genome shotgun sequence of Rhizobium rubi NBRC 13261.</title>
        <authorList>
            <person name="Katano-Makiyama Y."/>
            <person name="Hosoyama A."/>
            <person name="Hashimoto M."/>
            <person name="Hosoyama Y."/>
            <person name="Noguchi M."/>
            <person name="Tsuchikane K."/>
            <person name="Uohara A."/>
            <person name="Ohji S."/>
            <person name="Ichikawa N."/>
            <person name="Kimura A."/>
            <person name="Yamazoe A."/>
            <person name="Fujita N."/>
        </authorList>
    </citation>
    <scope>NUCLEOTIDE SEQUENCE [LARGE SCALE GENOMIC DNA]</scope>
    <source>
        <strain evidence="3 4">NBRC 13261</strain>
    </source>
</reference>
<dbReference type="eggNOG" id="COG1028">
    <property type="taxonomic scope" value="Bacteria"/>
</dbReference>
<dbReference type="Pfam" id="PF13561">
    <property type="entry name" value="adh_short_C2"/>
    <property type="match status" value="1"/>
</dbReference>
<dbReference type="SUPFAM" id="SSF51735">
    <property type="entry name" value="NAD(P)-binding Rossmann-fold domains"/>
    <property type="match status" value="1"/>
</dbReference>
<dbReference type="PANTHER" id="PTHR42760:SF133">
    <property type="entry name" value="3-OXOACYL-[ACYL-CARRIER-PROTEIN] REDUCTASE"/>
    <property type="match status" value="1"/>
</dbReference>
<dbReference type="PRINTS" id="PR00080">
    <property type="entry name" value="SDRFAMILY"/>
</dbReference>
<evidence type="ECO:0000256" key="2">
    <source>
        <dbReference type="ARBA" id="ARBA00023002"/>
    </source>
</evidence>
<protein>
    <submittedName>
        <fullName evidence="3">Putative oxidoreductase</fullName>
    </submittedName>
</protein>
<dbReference type="Proteomes" id="UP000028701">
    <property type="component" value="Unassembled WGS sequence"/>
</dbReference>
<name>A0A081CRT6_9HYPH</name>
<dbReference type="PANTHER" id="PTHR42760">
    <property type="entry name" value="SHORT-CHAIN DEHYDROGENASES/REDUCTASES FAMILY MEMBER"/>
    <property type="match status" value="1"/>
</dbReference>
<dbReference type="InterPro" id="IPR002347">
    <property type="entry name" value="SDR_fam"/>
</dbReference>
<organism evidence="3 4">
    <name type="scientific">Agrobacterium rubi TR3 = NBRC 13261</name>
    <dbReference type="NCBI Taxonomy" id="1368415"/>
    <lineage>
        <taxon>Bacteria</taxon>
        <taxon>Pseudomonadati</taxon>
        <taxon>Pseudomonadota</taxon>
        <taxon>Alphaproteobacteria</taxon>
        <taxon>Hyphomicrobiales</taxon>
        <taxon>Rhizobiaceae</taxon>
        <taxon>Rhizobium/Agrobacterium group</taxon>
        <taxon>Agrobacterium</taxon>
    </lineage>
</organism>
<comment type="caution">
    <text evidence="3">The sequence shown here is derived from an EMBL/GenBank/DDBJ whole genome shotgun (WGS) entry which is preliminary data.</text>
</comment>
<evidence type="ECO:0000313" key="4">
    <source>
        <dbReference type="Proteomes" id="UP000028701"/>
    </source>
</evidence>
<dbReference type="Gene3D" id="3.40.50.720">
    <property type="entry name" value="NAD(P)-binding Rossmann-like Domain"/>
    <property type="match status" value="1"/>
</dbReference>
<comment type="similarity">
    <text evidence="1">Belongs to the short-chain dehydrogenases/reductases (SDR) family.</text>
</comment>
<evidence type="ECO:0000256" key="1">
    <source>
        <dbReference type="ARBA" id="ARBA00006484"/>
    </source>
</evidence>
<evidence type="ECO:0000313" key="3">
    <source>
        <dbReference type="EMBL" id="GAK69382.1"/>
    </source>
</evidence>
<dbReference type="RefSeq" id="WP_045228986.1">
    <property type="nucleotide sequence ID" value="NZ_BBJU01000005.1"/>
</dbReference>
<dbReference type="InterPro" id="IPR036291">
    <property type="entry name" value="NAD(P)-bd_dom_sf"/>
</dbReference>
<dbReference type="OrthoDB" id="9806974at2"/>
<keyword evidence="2" id="KW-0560">Oxidoreductase</keyword>
<proteinExistence type="inferred from homology"/>
<sequence length="225" mass="23861">MKRAIVTGGAGLIGTGIIEALLKGGWTVASFDIKESRTKARHISCDVGNETSVKAAFEQLGWKGLELLVNNAGIASPNNGPIHELSLADWRKVTDSHLTGAFLMTRSSVPLMDEGANIVNMVSTRAFMSEPETEAYAASKGGLVALTHALAVSLGPKIRVNAIAPGWITDDTDLRKKDMAQHPVGRVGRPNDIADAVTYLAGAGFMTGQVLVLDGGMTKKMIYEE</sequence>
<dbReference type="FunFam" id="3.40.50.720:FF:000084">
    <property type="entry name" value="Short-chain dehydrogenase reductase"/>
    <property type="match status" value="1"/>
</dbReference>
<accession>A0A081CRT6</accession>